<reference evidence="3" key="1">
    <citation type="submission" date="2014-02" db="EMBL/GenBank/DDBJ databases">
        <title>Complete genome sequence and comparative genomic analysis of the nitrogen-fixing bacterium Leptospirillum ferriphilum YSK.</title>
        <authorList>
            <person name="Guo X."/>
            <person name="Yin H."/>
            <person name="Liang Y."/>
            <person name="Hu Q."/>
            <person name="Ma L."/>
            <person name="Xiao Y."/>
            <person name="Zhang X."/>
            <person name="Qiu G."/>
            <person name="Liu X."/>
        </authorList>
    </citation>
    <scope>NUCLEOTIDE SEQUENCE [LARGE SCALE GENOMIC DNA]</scope>
    <source>
        <strain evidence="3">YSK</strain>
    </source>
</reference>
<dbReference type="AlphaFoldDB" id="A0A059XY69"/>
<dbReference type="HOGENOM" id="CLU_2479560_0_0_0"/>
<protein>
    <submittedName>
        <fullName evidence="2">Uncharacterized protein</fullName>
    </submittedName>
</protein>
<dbReference type="Proteomes" id="UP000027059">
    <property type="component" value="Chromosome"/>
</dbReference>
<name>A0A059XY69_9BACT</name>
<feature type="region of interest" description="Disordered" evidence="1">
    <location>
        <begin position="1"/>
        <end position="87"/>
    </location>
</feature>
<reference evidence="2 3" key="2">
    <citation type="journal article" date="2015" name="Biomed. Res. Int.">
        <title>Effects of Arsenite Resistance on the Growth and Functional Gene Expression of Leptospirillum ferriphilum and Acidithiobacillus thiooxidans in Pure Culture and Coculture.</title>
        <authorList>
            <person name="Jiang H."/>
            <person name="Liang Y."/>
            <person name="Yin H."/>
            <person name="Xiao Y."/>
            <person name="Guo X."/>
            <person name="Xu Y."/>
            <person name="Hu Q."/>
            <person name="Liu H."/>
            <person name="Liu X."/>
        </authorList>
    </citation>
    <scope>NUCLEOTIDE SEQUENCE [LARGE SCALE GENOMIC DNA]</scope>
    <source>
        <strain evidence="2 3">YSK</strain>
    </source>
</reference>
<keyword evidence="3" id="KW-1185">Reference proteome</keyword>
<dbReference type="KEGG" id="lfp:Y981_08530"/>
<evidence type="ECO:0000313" key="2">
    <source>
        <dbReference type="EMBL" id="AIA31823.1"/>
    </source>
</evidence>
<proteinExistence type="predicted"/>
<gene>
    <name evidence="2" type="ORF">Y981_08530</name>
</gene>
<evidence type="ECO:0000256" key="1">
    <source>
        <dbReference type="SAM" id="MobiDB-lite"/>
    </source>
</evidence>
<evidence type="ECO:0000313" key="3">
    <source>
        <dbReference type="Proteomes" id="UP000027059"/>
    </source>
</evidence>
<dbReference type="EMBL" id="CP007243">
    <property type="protein sequence ID" value="AIA31823.1"/>
    <property type="molecule type" value="Genomic_DNA"/>
</dbReference>
<sequence>MSPLHPLWSSVVPDPPRRGKKHAAPGEGDLPVSTGFLTPASTRMNPCNLSPFPLSLINRTTGQQNRDKNWKKGGRQSRMEKNQGGFR</sequence>
<accession>A0A059XY69</accession>
<feature type="compositionally biased region" description="Polar residues" evidence="1">
    <location>
        <begin position="35"/>
        <end position="48"/>
    </location>
</feature>
<organism evidence="2 3">
    <name type="scientific">Leptospirillum ferriphilum YSK</name>
    <dbReference type="NCBI Taxonomy" id="1441628"/>
    <lineage>
        <taxon>Bacteria</taxon>
        <taxon>Pseudomonadati</taxon>
        <taxon>Nitrospirota</taxon>
        <taxon>Nitrospiria</taxon>
        <taxon>Nitrospirales</taxon>
        <taxon>Nitrospiraceae</taxon>
        <taxon>Leptospirillum</taxon>
    </lineage>
</organism>